<evidence type="ECO:0000313" key="2">
    <source>
        <dbReference type="EMBL" id="MDQ0467724.1"/>
    </source>
</evidence>
<accession>A0ABU0J0C6</accession>
<organism evidence="2 3">
    <name type="scientific">Labrys wisconsinensis</name>
    <dbReference type="NCBI Taxonomy" id="425677"/>
    <lineage>
        <taxon>Bacteria</taxon>
        <taxon>Pseudomonadati</taxon>
        <taxon>Pseudomonadota</taxon>
        <taxon>Alphaproteobacteria</taxon>
        <taxon>Hyphomicrobiales</taxon>
        <taxon>Xanthobacteraceae</taxon>
        <taxon>Labrys</taxon>
    </lineage>
</organism>
<reference evidence="2 3" key="1">
    <citation type="submission" date="2023-07" db="EMBL/GenBank/DDBJ databases">
        <title>Genomic Encyclopedia of Type Strains, Phase IV (KMG-IV): sequencing the most valuable type-strain genomes for metagenomic binning, comparative biology and taxonomic classification.</title>
        <authorList>
            <person name="Goeker M."/>
        </authorList>
    </citation>
    <scope>NUCLEOTIDE SEQUENCE [LARGE SCALE GENOMIC DNA]</scope>
    <source>
        <strain evidence="2 3">DSM 19619</strain>
    </source>
</reference>
<feature type="chain" id="PRO_5046628149" description="Polysaccharide lyase-like protein" evidence="1">
    <location>
        <begin position="19"/>
        <end position="367"/>
    </location>
</feature>
<evidence type="ECO:0008006" key="4">
    <source>
        <dbReference type="Google" id="ProtNLM"/>
    </source>
</evidence>
<sequence length="367" mass="40444">MRRLLWVVLTLACGAASAQTLRDDFDAAVLDPRKWSTAQVLPGQIDFVKPGRCGAAAVEVTVRDGDGGLDCADDCQRAELRLDRAAWPIFGDEVWYAFSFRIEAEVPSTGSARTVIGQWKAPGDNSPFLAQRFDNGVFHITVQDGEARRVVAQAEGDPDRMLLAQQALSGLDSHDPRTVAAVQSLQALHRLRRDQPDLSARFFSGQLLDSLQGGAPQAPDTKRLSDTLGLQNSALVPLFGDLSFVAEPERYLGKAEIEVTPEADRRLPDPRKGWVDMVYRIRPGRLDNEVGPKRQGEIDIWANGQKIVSVRGNIGARLTAERPPELVGPYFKFGLYRARIPGAFRFQFDEFAEAPTREGLGPLCPRP</sequence>
<keyword evidence="3" id="KW-1185">Reference proteome</keyword>
<name>A0ABU0J0C6_9HYPH</name>
<dbReference type="Pfam" id="PF14099">
    <property type="entry name" value="Polysacc_lyase"/>
    <property type="match status" value="1"/>
</dbReference>
<dbReference type="Proteomes" id="UP001242480">
    <property type="component" value="Unassembled WGS sequence"/>
</dbReference>
<dbReference type="EMBL" id="JAUSVX010000001">
    <property type="protein sequence ID" value="MDQ0467724.1"/>
    <property type="molecule type" value="Genomic_DNA"/>
</dbReference>
<proteinExistence type="predicted"/>
<gene>
    <name evidence="2" type="ORF">QO011_000719</name>
</gene>
<evidence type="ECO:0000313" key="3">
    <source>
        <dbReference type="Proteomes" id="UP001242480"/>
    </source>
</evidence>
<keyword evidence="1" id="KW-0732">Signal</keyword>
<dbReference type="RefSeq" id="WP_307267780.1">
    <property type="nucleotide sequence ID" value="NZ_JAUSVX010000001.1"/>
</dbReference>
<feature type="signal peptide" evidence="1">
    <location>
        <begin position="1"/>
        <end position="18"/>
    </location>
</feature>
<evidence type="ECO:0000256" key="1">
    <source>
        <dbReference type="SAM" id="SignalP"/>
    </source>
</evidence>
<dbReference type="InterPro" id="IPR025975">
    <property type="entry name" value="Polysacc_lyase"/>
</dbReference>
<protein>
    <recommendedName>
        <fullName evidence="4">Polysaccharide lyase-like protein</fullName>
    </recommendedName>
</protein>
<comment type="caution">
    <text evidence="2">The sequence shown here is derived from an EMBL/GenBank/DDBJ whole genome shotgun (WGS) entry which is preliminary data.</text>
</comment>
<dbReference type="Gene3D" id="2.60.120.200">
    <property type="match status" value="2"/>
</dbReference>